<evidence type="ECO:0000256" key="5">
    <source>
        <dbReference type="HAMAP-Rule" id="MF_01804"/>
    </source>
</evidence>
<comment type="function">
    <text evidence="5">Participates in chromosomal partition during cell division. May act via the formation of a condensin-like complex containing Smc and ScpA that pull DNA away from mid-cell into both cell halves.</text>
</comment>
<dbReference type="GO" id="GO:0051304">
    <property type="term" value="P:chromosome separation"/>
    <property type="evidence" value="ECO:0007669"/>
    <property type="project" value="InterPro"/>
</dbReference>
<keyword evidence="8" id="KW-1185">Reference proteome</keyword>
<dbReference type="NCBIfam" id="TIGR00281">
    <property type="entry name" value="SMC-Scp complex subunit ScpB"/>
    <property type="match status" value="1"/>
</dbReference>
<dbReference type="PANTHER" id="PTHR34298:SF2">
    <property type="entry name" value="SEGREGATION AND CONDENSATION PROTEIN B"/>
    <property type="match status" value="1"/>
</dbReference>
<evidence type="ECO:0000256" key="3">
    <source>
        <dbReference type="ARBA" id="ARBA00022829"/>
    </source>
</evidence>
<comment type="subcellular location">
    <subcellularLocation>
        <location evidence="5">Cytoplasm</location>
    </subcellularLocation>
    <text evidence="5">Associated with two foci at the outer edges of the nucleoid region in young cells, and at four foci within both cell halves in older cells.</text>
</comment>
<keyword evidence="2 5" id="KW-0132">Cell division</keyword>
<dbReference type="GO" id="GO:0051301">
    <property type="term" value="P:cell division"/>
    <property type="evidence" value="ECO:0007669"/>
    <property type="project" value="UniProtKB-KW"/>
</dbReference>
<dbReference type="OrthoDB" id="9806226at2"/>
<dbReference type="InterPro" id="IPR036388">
    <property type="entry name" value="WH-like_DNA-bd_sf"/>
</dbReference>
<accession>U4TNU4</accession>
<dbReference type="PANTHER" id="PTHR34298">
    <property type="entry name" value="SEGREGATION AND CONDENSATION PROTEIN B"/>
    <property type="match status" value="1"/>
</dbReference>
<feature type="region of interest" description="Disordered" evidence="6">
    <location>
        <begin position="180"/>
        <end position="215"/>
    </location>
</feature>
<proteinExistence type="inferred from homology"/>
<evidence type="ECO:0000256" key="1">
    <source>
        <dbReference type="ARBA" id="ARBA00022490"/>
    </source>
</evidence>
<comment type="similarity">
    <text evidence="5">Belongs to the ScpB family.</text>
</comment>
<evidence type="ECO:0000313" key="8">
    <source>
        <dbReference type="Proteomes" id="UP000030647"/>
    </source>
</evidence>
<dbReference type="InterPro" id="IPR036390">
    <property type="entry name" value="WH_DNA-bd_sf"/>
</dbReference>
<dbReference type="GO" id="GO:0005737">
    <property type="term" value="C:cytoplasm"/>
    <property type="evidence" value="ECO:0007669"/>
    <property type="project" value="UniProtKB-SubCell"/>
</dbReference>
<dbReference type="GO" id="GO:0006260">
    <property type="term" value="P:DNA replication"/>
    <property type="evidence" value="ECO:0007669"/>
    <property type="project" value="UniProtKB-UniRule"/>
</dbReference>
<dbReference type="STRING" id="1231336.L248_0240"/>
<dbReference type="EMBL" id="KI271582">
    <property type="protein sequence ID" value="ERL66561.1"/>
    <property type="molecule type" value="Genomic_DNA"/>
</dbReference>
<evidence type="ECO:0000256" key="6">
    <source>
        <dbReference type="SAM" id="MobiDB-lite"/>
    </source>
</evidence>
<dbReference type="SUPFAM" id="SSF46785">
    <property type="entry name" value="Winged helix' DNA-binding domain"/>
    <property type="match status" value="2"/>
</dbReference>
<dbReference type="HAMAP" id="MF_01804">
    <property type="entry name" value="ScpB"/>
    <property type="match status" value="1"/>
</dbReference>
<dbReference type="HOGENOM" id="CLU_045647_5_3_9"/>
<dbReference type="RefSeq" id="WP_022528187.1">
    <property type="nucleotide sequence ID" value="NZ_KI271582.1"/>
</dbReference>
<dbReference type="InterPro" id="IPR005234">
    <property type="entry name" value="ScpB_csome_segregation"/>
</dbReference>
<protein>
    <recommendedName>
        <fullName evidence="5">Segregation and condensation protein B</fullName>
    </recommendedName>
</protein>
<gene>
    <name evidence="5 7" type="primary">scpB</name>
    <name evidence="7" type="ORF">L248_0240</name>
</gene>
<keyword evidence="1 5" id="KW-0963">Cytoplasm</keyword>
<organism evidence="7 8">
    <name type="scientific">Schleiferilactobacillus shenzhenensis LY-73</name>
    <dbReference type="NCBI Taxonomy" id="1231336"/>
    <lineage>
        <taxon>Bacteria</taxon>
        <taxon>Bacillati</taxon>
        <taxon>Bacillota</taxon>
        <taxon>Bacilli</taxon>
        <taxon>Lactobacillales</taxon>
        <taxon>Lactobacillaceae</taxon>
        <taxon>Schleiferilactobacillus</taxon>
    </lineage>
</organism>
<evidence type="ECO:0000313" key="7">
    <source>
        <dbReference type="EMBL" id="ERL66561.1"/>
    </source>
</evidence>
<sequence length="215" mass="23537">MSAKHFSAALEALLFAAGEEGMTLNDLASTLGIAVPAVREQIDQWSTALAADRERGVYLAEFGDRYKLLTKPDYADLIQSYLQDAGSRHLSQPAIEVLSIVAYQQPITRIEIDDIRGIHSAGALQTLLAHDLISEAGRKDAPGRPILYETTPAFLDYFGLQTLDDLPALTRTTERSAPATDLFASFNEQLNADTDDDPDAAEPNDDTEEEHDTDE</sequence>
<dbReference type="AlphaFoldDB" id="U4TNU4"/>
<comment type="subunit">
    <text evidence="5">Homodimer. Homodimerization may be required to stabilize the binding of ScpA to the Smc head domains. Component of a cohesin-like complex composed of ScpA, ScpB and the Smc homodimer, in which ScpA and ScpB bind to the head domain of Smc. The presence of the three proteins is required for the association of the complex with DNA.</text>
</comment>
<evidence type="ECO:0000256" key="4">
    <source>
        <dbReference type="ARBA" id="ARBA00023306"/>
    </source>
</evidence>
<keyword evidence="4 5" id="KW-0131">Cell cycle</keyword>
<name>U4TNU4_9LACO</name>
<dbReference type="Gene3D" id="1.10.10.10">
    <property type="entry name" value="Winged helix-like DNA-binding domain superfamily/Winged helix DNA-binding domain"/>
    <property type="match status" value="2"/>
</dbReference>
<dbReference type="eggNOG" id="COG1386">
    <property type="taxonomic scope" value="Bacteria"/>
</dbReference>
<dbReference type="PIRSF" id="PIRSF019345">
    <property type="entry name" value="ScpB"/>
    <property type="match status" value="1"/>
</dbReference>
<keyword evidence="3 5" id="KW-0159">Chromosome partition</keyword>
<evidence type="ECO:0000256" key="2">
    <source>
        <dbReference type="ARBA" id="ARBA00022618"/>
    </source>
</evidence>
<reference evidence="8" key="1">
    <citation type="journal article" date="2013" name="Genome Announc.">
        <title>Whole-Genome Sequencing of Lactobacillus shenzhenensis Strain LY-73T.</title>
        <authorList>
            <person name="Lin Z."/>
            <person name="Liu Z."/>
            <person name="Yang R."/>
            <person name="Zou Y."/>
            <person name="Wan D."/>
            <person name="Chen J."/>
            <person name="Guo M."/>
            <person name="Zhao J."/>
            <person name="Fang C."/>
            <person name="Yang R."/>
            <person name="Liu F."/>
        </authorList>
    </citation>
    <scope>NUCLEOTIDE SEQUENCE [LARGE SCALE GENOMIC DNA]</scope>
    <source>
        <strain evidence="8">LY-73</strain>
    </source>
</reference>
<dbReference type="Proteomes" id="UP000030647">
    <property type="component" value="Unassembled WGS sequence"/>
</dbReference>
<dbReference type="Pfam" id="PF04079">
    <property type="entry name" value="SMC_ScpB"/>
    <property type="match status" value="1"/>
</dbReference>
<feature type="compositionally biased region" description="Acidic residues" evidence="6">
    <location>
        <begin position="193"/>
        <end position="215"/>
    </location>
</feature>